<dbReference type="Gene3D" id="3.40.1550.10">
    <property type="entry name" value="CheC-like"/>
    <property type="match status" value="1"/>
</dbReference>
<evidence type="ECO:0000259" key="2">
    <source>
        <dbReference type="Pfam" id="PF13690"/>
    </source>
</evidence>
<reference evidence="3" key="2">
    <citation type="submission" date="2021-04" db="EMBL/GenBank/DDBJ databases">
        <authorList>
            <person name="Gilroy R."/>
        </authorList>
    </citation>
    <scope>NUCLEOTIDE SEQUENCE</scope>
    <source>
        <strain evidence="3">ChiBcec16_6824</strain>
    </source>
</reference>
<dbReference type="InterPro" id="IPR028051">
    <property type="entry name" value="CheX-like_dom"/>
</dbReference>
<evidence type="ECO:0000313" key="3">
    <source>
        <dbReference type="EMBL" id="HIY21157.1"/>
    </source>
</evidence>
<protein>
    <submittedName>
        <fullName evidence="3">Chemotaxis protein CheX</fullName>
    </submittedName>
</protein>
<feature type="domain" description="Chemotaxis phosphatase CheX-like" evidence="2">
    <location>
        <begin position="44"/>
        <end position="98"/>
    </location>
</feature>
<evidence type="ECO:0000256" key="1">
    <source>
        <dbReference type="ARBA" id="ARBA00022500"/>
    </source>
</evidence>
<dbReference type="GO" id="GO:0006935">
    <property type="term" value="P:chemotaxis"/>
    <property type="evidence" value="ECO:0007669"/>
    <property type="project" value="UniProtKB-KW"/>
</dbReference>
<comment type="caution">
    <text evidence="3">The sequence shown here is derived from an EMBL/GenBank/DDBJ whole genome shotgun (WGS) entry which is preliminary data.</text>
</comment>
<dbReference type="AlphaFoldDB" id="A0A9D1Y890"/>
<name>A0A9D1Y890_9FIRM</name>
<reference evidence="3" key="1">
    <citation type="journal article" date="2021" name="PeerJ">
        <title>Extensive microbial diversity within the chicken gut microbiome revealed by metagenomics and culture.</title>
        <authorList>
            <person name="Gilroy R."/>
            <person name="Ravi A."/>
            <person name="Getino M."/>
            <person name="Pursley I."/>
            <person name="Horton D.L."/>
            <person name="Alikhan N.F."/>
            <person name="Baker D."/>
            <person name="Gharbi K."/>
            <person name="Hall N."/>
            <person name="Watson M."/>
            <person name="Adriaenssens E.M."/>
            <person name="Foster-Nyarko E."/>
            <person name="Jarju S."/>
            <person name="Secka A."/>
            <person name="Antonio M."/>
            <person name="Oren A."/>
            <person name="Chaudhuri R.R."/>
            <person name="La Ragione R."/>
            <person name="Hildebrand F."/>
            <person name="Pallen M.J."/>
        </authorList>
    </citation>
    <scope>NUCLEOTIDE SEQUENCE</scope>
    <source>
        <strain evidence="3">ChiBcec16_6824</strain>
    </source>
</reference>
<organism evidence="3 4">
    <name type="scientific">Candidatus Flavonifractor merdigallinarum</name>
    <dbReference type="NCBI Taxonomy" id="2838589"/>
    <lineage>
        <taxon>Bacteria</taxon>
        <taxon>Bacillati</taxon>
        <taxon>Bacillota</taxon>
        <taxon>Clostridia</taxon>
        <taxon>Eubacteriales</taxon>
        <taxon>Oscillospiraceae</taxon>
        <taxon>Flavonifractor</taxon>
    </lineage>
</organism>
<evidence type="ECO:0000313" key="4">
    <source>
        <dbReference type="Proteomes" id="UP000823868"/>
    </source>
</evidence>
<dbReference type="SUPFAM" id="SSF103039">
    <property type="entry name" value="CheC-like"/>
    <property type="match status" value="1"/>
</dbReference>
<dbReference type="InterPro" id="IPR028976">
    <property type="entry name" value="CheC-like_sf"/>
</dbReference>
<gene>
    <name evidence="3" type="ORF">H9841_04540</name>
</gene>
<sequence>MNALTQEQVQTILDQVMQTITSRLADIQLSKQEVSLSHDVCTVHTTFEGGYNATLVLYADTALMTKLTQKVIQEESVNPQDVEDCAREYFNVICGQIVAGL</sequence>
<proteinExistence type="predicted"/>
<dbReference type="Pfam" id="PF13690">
    <property type="entry name" value="CheX"/>
    <property type="match status" value="1"/>
</dbReference>
<dbReference type="EMBL" id="DXDX01000081">
    <property type="protein sequence ID" value="HIY21157.1"/>
    <property type="molecule type" value="Genomic_DNA"/>
</dbReference>
<feature type="non-terminal residue" evidence="3">
    <location>
        <position position="101"/>
    </location>
</feature>
<keyword evidence="1" id="KW-0145">Chemotaxis</keyword>
<accession>A0A9D1Y890</accession>
<dbReference type="Proteomes" id="UP000823868">
    <property type="component" value="Unassembled WGS sequence"/>
</dbReference>